<dbReference type="InterPro" id="IPR011009">
    <property type="entry name" value="Kinase-like_dom_sf"/>
</dbReference>
<dbReference type="OrthoDB" id="5987198at2759"/>
<organism evidence="2 3">
    <name type="scientific">Mycena venus</name>
    <dbReference type="NCBI Taxonomy" id="2733690"/>
    <lineage>
        <taxon>Eukaryota</taxon>
        <taxon>Fungi</taxon>
        <taxon>Dikarya</taxon>
        <taxon>Basidiomycota</taxon>
        <taxon>Agaricomycotina</taxon>
        <taxon>Agaricomycetes</taxon>
        <taxon>Agaricomycetidae</taxon>
        <taxon>Agaricales</taxon>
        <taxon>Marasmiineae</taxon>
        <taxon>Mycenaceae</taxon>
        <taxon>Mycena</taxon>
    </lineage>
</organism>
<accession>A0A8H6YEU8</accession>
<dbReference type="Pfam" id="PF00069">
    <property type="entry name" value="Pkinase"/>
    <property type="match status" value="1"/>
</dbReference>
<dbReference type="SUPFAM" id="SSF56112">
    <property type="entry name" value="Protein kinase-like (PK-like)"/>
    <property type="match status" value="1"/>
</dbReference>
<dbReference type="InterPro" id="IPR000719">
    <property type="entry name" value="Prot_kinase_dom"/>
</dbReference>
<dbReference type="GO" id="GO:0005634">
    <property type="term" value="C:nucleus"/>
    <property type="evidence" value="ECO:0007669"/>
    <property type="project" value="TreeGrafter"/>
</dbReference>
<feature type="domain" description="Protein kinase" evidence="1">
    <location>
        <begin position="63"/>
        <end position="337"/>
    </location>
</feature>
<dbReference type="Proteomes" id="UP000620124">
    <property type="component" value="Unassembled WGS sequence"/>
</dbReference>
<keyword evidence="2" id="KW-0418">Kinase</keyword>
<dbReference type="PROSITE" id="PS50011">
    <property type="entry name" value="PROTEIN_KINASE_DOM"/>
    <property type="match status" value="1"/>
</dbReference>
<evidence type="ECO:0000313" key="3">
    <source>
        <dbReference type="Proteomes" id="UP000620124"/>
    </source>
</evidence>
<dbReference type="SMART" id="SM00220">
    <property type="entry name" value="S_TKc"/>
    <property type="match status" value="1"/>
</dbReference>
<dbReference type="AlphaFoldDB" id="A0A8H6YEU8"/>
<dbReference type="GO" id="GO:0004674">
    <property type="term" value="F:protein serine/threonine kinase activity"/>
    <property type="evidence" value="ECO:0007669"/>
    <property type="project" value="TreeGrafter"/>
</dbReference>
<keyword evidence="3" id="KW-1185">Reference proteome</keyword>
<sequence>MPASVVQLLDAYGVKSNQPHELSEVETYWRDHHDWLKASGYELRPRFRPGWEPSWKADPRKTSFTSEDAWRLTNGAVIDAVRVSDNTNVVLKRINKDQDHHPHEVEIGNFLTALGPTSANHCVPTLDTLHPPDDENISIIVMPLLRKYDSPRFDTVGEAVEFFRQIFEGLQFMHHHHVAHRDCNSNNIMMDGQHLYPQGFHPERWHQDLKPNAKSNAPYYTRTRFPVKYYFIDFGLSRRYDPARGPPSEDIILGGDKSPPEHAPGNLVCDPFPTDIYFLGNLIRRDFLDGYPEIFRYGNLGFEFMRPLVDDMVQADPTKRPTIDQVVARFAEIQKGLSSWTLRSRVIGQREFVYLPQRIIGHWYRRIRSIVMRVPAVPVPSS</sequence>
<dbReference type="GO" id="GO:0044773">
    <property type="term" value="P:mitotic DNA damage checkpoint signaling"/>
    <property type="evidence" value="ECO:0007669"/>
    <property type="project" value="TreeGrafter"/>
</dbReference>
<comment type="caution">
    <text evidence="2">The sequence shown here is derived from an EMBL/GenBank/DDBJ whole genome shotgun (WGS) entry which is preliminary data.</text>
</comment>
<dbReference type="EMBL" id="JACAZI010000006">
    <property type="protein sequence ID" value="KAF7357872.1"/>
    <property type="molecule type" value="Genomic_DNA"/>
</dbReference>
<dbReference type="PANTHER" id="PTHR44167:SF30">
    <property type="entry name" value="PHOSPHORYLASE KINASE"/>
    <property type="match status" value="1"/>
</dbReference>
<proteinExistence type="predicted"/>
<reference evidence="2" key="1">
    <citation type="submission" date="2020-05" db="EMBL/GenBank/DDBJ databases">
        <title>Mycena genomes resolve the evolution of fungal bioluminescence.</title>
        <authorList>
            <person name="Tsai I.J."/>
        </authorList>
    </citation>
    <scope>NUCLEOTIDE SEQUENCE</scope>
    <source>
        <strain evidence="2">CCC161011</strain>
    </source>
</reference>
<name>A0A8H6YEU8_9AGAR</name>
<evidence type="ECO:0000259" key="1">
    <source>
        <dbReference type="PROSITE" id="PS50011"/>
    </source>
</evidence>
<dbReference type="GO" id="GO:0005524">
    <property type="term" value="F:ATP binding"/>
    <property type="evidence" value="ECO:0007669"/>
    <property type="project" value="InterPro"/>
</dbReference>
<protein>
    <submittedName>
        <fullName evidence="2">Protein kinase domain-containing protein</fullName>
    </submittedName>
</protein>
<evidence type="ECO:0000313" key="2">
    <source>
        <dbReference type="EMBL" id="KAF7357872.1"/>
    </source>
</evidence>
<dbReference type="Gene3D" id="1.10.510.10">
    <property type="entry name" value="Transferase(Phosphotransferase) domain 1"/>
    <property type="match status" value="1"/>
</dbReference>
<dbReference type="PANTHER" id="PTHR44167">
    <property type="entry name" value="OVARIAN-SPECIFIC SERINE/THREONINE-PROTEIN KINASE LOK-RELATED"/>
    <property type="match status" value="1"/>
</dbReference>
<keyword evidence="2" id="KW-0808">Transferase</keyword>
<gene>
    <name evidence="2" type="ORF">MVEN_00833400</name>
</gene>